<dbReference type="InterPro" id="IPR001387">
    <property type="entry name" value="Cro/C1-type_HTH"/>
</dbReference>
<dbReference type="GO" id="GO:0003677">
    <property type="term" value="F:DNA binding"/>
    <property type="evidence" value="ECO:0007669"/>
    <property type="project" value="InterPro"/>
</dbReference>
<dbReference type="AlphaFoldDB" id="S0FTZ5"/>
<reference evidence="2 3" key="1">
    <citation type="journal article" date="2013" name="Genome Announc.">
        <title>Draft Genome Sequence of Desulfotignum phosphitoxidans DSM 13687 Strain FiPS-3.</title>
        <authorList>
            <person name="Poehlein A."/>
            <person name="Daniel R."/>
            <person name="Simeonova D.D."/>
        </authorList>
    </citation>
    <scope>NUCLEOTIDE SEQUENCE [LARGE SCALE GENOMIC DNA]</scope>
    <source>
        <strain evidence="2 3">DSM 13687</strain>
    </source>
</reference>
<dbReference type="Gene3D" id="1.10.260.40">
    <property type="entry name" value="lambda repressor-like DNA-binding domains"/>
    <property type="match status" value="1"/>
</dbReference>
<name>S0FTZ5_9BACT</name>
<dbReference type="Pfam" id="PF13560">
    <property type="entry name" value="HTH_31"/>
    <property type="match status" value="1"/>
</dbReference>
<comment type="caution">
    <text evidence="2">The sequence shown here is derived from an EMBL/GenBank/DDBJ whole genome shotgun (WGS) entry which is preliminary data.</text>
</comment>
<sequence>MIDAIEKTALKNLGQRLKTARLARNDSQKEFAWRIGVSIPTLQNMEQGKPTVAIGTWIKALNMLDRLDDLNHLLAPEESLFAQHERIKQLSGRQRARRKK</sequence>
<organism evidence="2 3">
    <name type="scientific">Desulfotignum phosphitoxidans DSM 13687</name>
    <dbReference type="NCBI Taxonomy" id="1286635"/>
    <lineage>
        <taxon>Bacteria</taxon>
        <taxon>Pseudomonadati</taxon>
        <taxon>Thermodesulfobacteriota</taxon>
        <taxon>Desulfobacteria</taxon>
        <taxon>Desulfobacterales</taxon>
        <taxon>Desulfobacteraceae</taxon>
        <taxon>Desulfotignum</taxon>
    </lineage>
</organism>
<dbReference type="Proteomes" id="UP000014216">
    <property type="component" value="Unassembled WGS sequence"/>
</dbReference>
<dbReference type="OrthoDB" id="5420607at2"/>
<dbReference type="SMART" id="SM00530">
    <property type="entry name" value="HTH_XRE"/>
    <property type="match status" value="1"/>
</dbReference>
<evidence type="ECO:0000313" key="2">
    <source>
        <dbReference type="EMBL" id="EMS78150.1"/>
    </source>
</evidence>
<proteinExistence type="predicted"/>
<dbReference type="SUPFAM" id="SSF47413">
    <property type="entry name" value="lambda repressor-like DNA-binding domains"/>
    <property type="match status" value="1"/>
</dbReference>
<protein>
    <submittedName>
        <fullName evidence="2">Helix-turn-helix domain-containing protein</fullName>
    </submittedName>
</protein>
<accession>S0FTZ5</accession>
<dbReference type="CDD" id="cd00093">
    <property type="entry name" value="HTH_XRE"/>
    <property type="match status" value="1"/>
</dbReference>
<evidence type="ECO:0000313" key="3">
    <source>
        <dbReference type="Proteomes" id="UP000014216"/>
    </source>
</evidence>
<evidence type="ECO:0000259" key="1">
    <source>
        <dbReference type="PROSITE" id="PS50943"/>
    </source>
</evidence>
<keyword evidence="3" id="KW-1185">Reference proteome</keyword>
<dbReference type="InterPro" id="IPR010982">
    <property type="entry name" value="Lambda_DNA-bd_dom_sf"/>
</dbReference>
<gene>
    <name evidence="2" type="ORF">Dpo_10c01440</name>
</gene>
<dbReference type="EMBL" id="APJX01000010">
    <property type="protein sequence ID" value="EMS78150.1"/>
    <property type="molecule type" value="Genomic_DNA"/>
</dbReference>
<dbReference type="RefSeq" id="WP_006967965.1">
    <property type="nucleotide sequence ID" value="NZ_APJX01000010.1"/>
</dbReference>
<dbReference type="PROSITE" id="PS50943">
    <property type="entry name" value="HTH_CROC1"/>
    <property type="match status" value="1"/>
</dbReference>
<feature type="domain" description="HTH cro/C1-type" evidence="1">
    <location>
        <begin position="17"/>
        <end position="70"/>
    </location>
</feature>